<dbReference type="PANTHER" id="PTHR23292:SF6">
    <property type="entry name" value="FI16602P1-RELATED"/>
    <property type="match status" value="1"/>
</dbReference>
<sequence>VPVAQAAVPTSPYPAAQFLQANWFGRSAQRVICPNCNHEVTTKAKLEDGLCVWLSAGACLAVGCWLGCCFIPFCVDELKDVEHHCPNCNALVGKNKKINSVLK</sequence>
<dbReference type="InterPro" id="IPR006629">
    <property type="entry name" value="LITAF"/>
</dbReference>
<evidence type="ECO:0000256" key="3">
    <source>
        <dbReference type="ARBA" id="ARBA00022723"/>
    </source>
</evidence>
<dbReference type="Proteomes" id="UP001212841">
    <property type="component" value="Unassembled WGS sequence"/>
</dbReference>
<evidence type="ECO:0000256" key="4">
    <source>
        <dbReference type="ARBA" id="ARBA00022833"/>
    </source>
</evidence>
<name>A0AAD5S5J9_9FUNG</name>
<keyword evidence="8" id="KW-1185">Reference proteome</keyword>
<dbReference type="PROSITE" id="PS51837">
    <property type="entry name" value="LITAF"/>
    <property type="match status" value="1"/>
</dbReference>
<evidence type="ECO:0000256" key="2">
    <source>
        <dbReference type="ARBA" id="ARBA00005975"/>
    </source>
</evidence>
<evidence type="ECO:0000313" key="8">
    <source>
        <dbReference type="Proteomes" id="UP001212841"/>
    </source>
</evidence>
<evidence type="ECO:0000313" key="7">
    <source>
        <dbReference type="EMBL" id="KAJ3044243.1"/>
    </source>
</evidence>
<keyword evidence="3" id="KW-0479">Metal-binding</keyword>
<keyword evidence="4" id="KW-0862">Zinc</keyword>
<dbReference type="GO" id="GO:0016020">
    <property type="term" value="C:membrane"/>
    <property type="evidence" value="ECO:0007669"/>
    <property type="project" value="UniProtKB-SubCell"/>
</dbReference>
<dbReference type="SMART" id="SM00714">
    <property type="entry name" value="LITAF"/>
    <property type="match status" value="1"/>
</dbReference>
<comment type="subcellular location">
    <subcellularLocation>
        <location evidence="1">Membrane</location>
        <topology evidence="1">Peripheral membrane protein</topology>
    </subcellularLocation>
</comment>
<organism evidence="7 8">
    <name type="scientific">Rhizophlyctis rosea</name>
    <dbReference type="NCBI Taxonomy" id="64517"/>
    <lineage>
        <taxon>Eukaryota</taxon>
        <taxon>Fungi</taxon>
        <taxon>Fungi incertae sedis</taxon>
        <taxon>Chytridiomycota</taxon>
        <taxon>Chytridiomycota incertae sedis</taxon>
        <taxon>Chytridiomycetes</taxon>
        <taxon>Rhizophlyctidales</taxon>
        <taxon>Rhizophlyctidaceae</taxon>
        <taxon>Rhizophlyctis</taxon>
    </lineage>
</organism>
<protein>
    <recommendedName>
        <fullName evidence="6">LITAF domain-containing protein</fullName>
    </recommendedName>
</protein>
<dbReference type="PANTHER" id="PTHR23292">
    <property type="entry name" value="LIPOPOLYSACCHARIDE-INDUCED TUMOR NECROSIS FACTOR-ALPHA FACTOR"/>
    <property type="match status" value="1"/>
</dbReference>
<feature type="non-terminal residue" evidence="7">
    <location>
        <position position="1"/>
    </location>
</feature>
<reference evidence="7" key="1">
    <citation type="submission" date="2020-05" db="EMBL/GenBank/DDBJ databases">
        <title>Phylogenomic resolution of chytrid fungi.</title>
        <authorList>
            <person name="Stajich J.E."/>
            <person name="Amses K."/>
            <person name="Simmons R."/>
            <person name="Seto K."/>
            <person name="Myers J."/>
            <person name="Bonds A."/>
            <person name="Quandt C.A."/>
            <person name="Barry K."/>
            <person name="Liu P."/>
            <person name="Grigoriev I."/>
            <person name="Longcore J.E."/>
            <person name="James T.Y."/>
        </authorList>
    </citation>
    <scope>NUCLEOTIDE SEQUENCE</scope>
    <source>
        <strain evidence="7">JEL0318</strain>
    </source>
</reference>
<keyword evidence="5" id="KW-0472">Membrane</keyword>
<comment type="similarity">
    <text evidence="2">Belongs to the CDIP1/LITAF family.</text>
</comment>
<evidence type="ECO:0000256" key="1">
    <source>
        <dbReference type="ARBA" id="ARBA00004170"/>
    </source>
</evidence>
<evidence type="ECO:0000259" key="6">
    <source>
        <dbReference type="PROSITE" id="PS51837"/>
    </source>
</evidence>
<dbReference type="Pfam" id="PF10601">
    <property type="entry name" value="zf-LITAF-like"/>
    <property type="match status" value="1"/>
</dbReference>
<dbReference type="InterPro" id="IPR037519">
    <property type="entry name" value="LITAF_fam"/>
</dbReference>
<accession>A0AAD5S5J9</accession>
<dbReference type="AlphaFoldDB" id="A0AAD5S5J9"/>
<gene>
    <name evidence="7" type="ORF">HK097_001550</name>
</gene>
<dbReference type="EMBL" id="JADGJD010001306">
    <property type="protein sequence ID" value="KAJ3044243.1"/>
    <property type="molecule type" value="Genomic_DNA"/>
</dbReference>
<dbReference type="GO" id="GO:0008270">
    <property type="term" value="F:zinc ion binding"/>
    <property type="evidence" value="ECO:0007669"/>
    <property type="project" value="TreeGrafter"/>
</dbReference>
<comment type="caution">
    <text evidence="7">The sequence shown here is derived from an EMBL/GenBank/DDBJ whole genome shotgun (WGS) entry which is preliminary data.</text>
</comment>
<feature type="domain" description="LITAF" evidence="6">
    <location>
        <begin position="13"/>
        <end position="97"/>
    </location>
</feature>
<evidence type="ECO:0000256" key="5">
    <source>
        <dbReference type="ARBA" id="ARBA00023136"/>
    </source>
</evidence>
<proteinExistence type="inferred from homology"/>